<evidence type="ECO:0000256" key="1">
    <source>
        <dbReference type="ARBA" id="ARBA00022490"/>
    </source>
</evidence>
<proteinExistence type="predicted"/>
<dbReference type="Proteomes" id="UP000536179">
    <property type="component" value="Unassembled WGS sequence"/>
</dbReference>
<dbReference type="GO" id="GO:0005737">
    <property type="term" value="C:cytoplasm"/>
    <property type="evidence" value="ECO:0007669"/>
    <property type="project" value="TreeGrafter"/>
</dbReference>
<dbReference type="InterPro" id="IPR017138">
    <property type="entry name" value="Asp_Glu_LeuTrfase"/>
</dbReference>
<dbReference type="InterPro" id="IPR007471">
    <property type="entry name" value="N-end_Aminoacyl_Trfase_N"/>
</dbReference>
<evidence type="ECO:0000313" key="6">
    <source>
        <dbReference type="EMBL" id="MBB3204425.1"/>
    </source>
</evidence>
<dbReference type="GO" id="GO:0004057">
    <property type="term" value="F:arginyl-tRNA--protein transferase activity"/>
    <property type="evidence" value="ECO:0007669"/>
    <property type="project" value="UniProtKB-EC"/>
</dbReference>
<reference evidence="6 7" key="1">
    <citation type="submission" date="2020-08" db="EMBL/GenBank/DDBJ databases">
        <title>Genomic Encyclopedia of Type Strains, Phase III (KMG-III): the genomes of soil and plant-associated and newly described type strains.</title>
        <authorList>
            <person name="Whitman W."/>
        </authorList>
    </citation>
    <scope>NUCLEOTIDE SEQUENCE [LARGE SCALE GENOMIC DNA]</scope>
    <source>
        <strain evidence="6 7">CECT 8075</strain>
    </source>
</reference>
<dbReference type="PIRSF" id="PIRSF037208">
    <property type="entry name" value="ATE_pro_prd"/>
    <property type="match status" value="1"/>
</dbReference>
<evidence type="ECO:0000313" key="7">
    <source>
        <dbReference type="Proteomes" id="UP000536179"/>
    </source>
</evidence>
<keyword evidence="2 6" id="KW-0808">Transferase</keyword>
<name>A0A7W5DU58_9BACT</name>
<dbReference type="Pfam" id="PF04377">
    <property type="entry name" value="ATE_C"/>
    <property type="match status" value="1"/>
</dbReference>
<dbReference type="PANTHER" id="PTHR21367">
    <property type="entry name" value="ARGININE-TRNA-PROTEIN TRANSFERASE 1"/>
    <property type="match status" value="1"/>
</dbReference>
<keyword evidence="1" id="KW-0963">Cytoplasm</keyword>
<feature type="domain" description="N-end aminoacyl transferase N-terminal" evidence="4">
    <location>
        <begin position="39"/>
        <end position="109"/>
    </location>
</feature>
<dbReference type="PANTHER" id="PTHR21367:SF1">
    <property type="entry name" value="ARGINYL-TRNA--PROTEIN TRANSFERASE 1"/>
    <property type="match status" value="1"/>
</dbReference>
<accession>A0A7W5DU58</accession>
<dbReference type="GO" id="GO:0071596">
    <property type="term" value="P:ubiquitin-dependent protein catabolic process via the N-end rule pathway"/>
    <property type="evidence" value="ECO:0007669"/>
    <property type="project" value="InterPro"/>
</dbReference>
<dbReference type="EC" id="2.3.2.8" evidence="6"/>
<dbReference type="InterPro" id="IPR007472">
    <property type="entry name" value="N-end_Aminoacyl_Trfase_C"/>
</dbReference>
<evidence type="ECO:0000256" key="2">
    <source>
        <dbReference type="ARBA" id="ARBA00022679"/>
    </source>
</evidence>
<keyword evidence="7" id="KW-1185">Reference proteome</keyword>
<dbReference type="RefSeq" id="WP_184300460.1">
    <property type="nucleotide sequence ID" value="NZ_JACHXU010000001.1"/>
</dbReference>
<gene>
    <name evidence="6" type="ORF">FHS27_000189</name>
</gene>
<dbReference type="InterPro" id="IPR016181">
    <property type="entry name" value="Acyl_CoA_acyltransferase"/>
</dbReference>
<evidence type="ECO:0000256" key="3">
    <source>
        <dbReference type="ARBA" id="ARBA00023315"/>
    </source>
</evidence>
<evidence type="ECO:0000259" key="4">
    <source>
        <dbReference type="Pfam" id="PF04376"/>
    </source>
</evidence>
<sequence>MPPVLAQVIGFVTTSTPDGFPAHALPVLGRLMQVQDSLSECPYLDSTVARMPLYYPIQTLGGEDVDRLLEGGFRRSGTLLYYTRCAPCYACEPTRVEVSKFRLGGSFKRVLRRAEKELTLTWQMPVVDETRVALYNAHRVGRSLGNSPAIGETEYHAFLTDSCWPTLELEIRKGDQLIGISIMDVGDNSVNAVYTHFDPAASRYSPGTLAVLMQMQWAAEHHRQWAYLGLYVSSNSHLNYKSRFVPQQRLRNGKWENIDSD</sequence>
<protein>
    <submittedName>
        <fullName evidence="6">Arginine-tRNA-protein transferase</fullName>
        <ecNumber evidence="6">2.3.2.8</ecNumber>
    </submittedName>
</protein>
<dbReference type="InterPro" id="IPR030700">
    <property type="entry name" value="N-end_Aminoacyl_Trfase"/>
</dbReference>
<dbReference type="SUPFAM" id="SSF55729">
    <property type="entry name" value="Acyl-CoA N-acyltransferases (Nat)"/>
    <property type="match status" value="1"/>
</dbReference>
<comment type="caution">
    <text evidence="6">The sequence shown here is derived from an EMBL/GenBank/DDBJ whole genome shotgun (WGS) entry which is preliminary data.</text>
</comment>
<evidence type="ECO:0000259" key="5">
    <source>
        <dbReference type="Pfam" id="PF04377"/>
    </source>
</evidence>
<organism evidence="6 7">
    <name type="scientific">Aporhodopirellula rubra</name>
    <dbReference type="NCBI Taxonomy" id="980271"/>
    <lineage>
        <taxon>Bacteria</taxon>
        <taxon>Pseudomonadati</taxon>
        <taxon>Planctomycetota</taxon>
        <taxon>Planctomycetia</taxon>
        <taxon>Pirellulales</taxon>
        <taxon>Pirellulaceae</taxon>
        <taxon>Aporhodopirellula</taxon>
    </lineage>
</organism>
<dbReference type="Pfam" id="PF04376">
    <property type="entry name" value="ATE_N"/>
    <property type="match status" value="1"/>
</dbReference>
<dbReference type="EMBL" id="JACHXU010000001">
    <property type="protein sequence ID" value="MBB3204425.1"/>
    <property type="molecule type" value="Genomic_DNA"/>
</dbReference>
<dbReference type="GO" id="GO:0008914">
    <property type="term" value="F:leucyl-tRNA--protein transferase activity"/>
    <property type="evidence" value="ECO:0007669"/>
    <property type="project" value="InterPro"/>
</dbReference>
<dbReference type="NCBIfam" id="NF002346">
    <property type="entry name" value="PRK01305.2-3"/>
    <property type="match status" value="1"/>
</dbReference>
<dbReference type="AlphaFoldDB" id="A0A7W5DU58"/>
<feature type="domain" description="N-end rule aminoacyl transferase C-terminal" evidence="5">
    <location>
        <begin position="132"/>
        <end position="250"/>
    </location>
</feature>
<keyword evidence="3 6" id="KW-0012">Acyltransferase</keyword>